<dbReference type="InterPro" id="IPR030851">
    <property type="entry name" value="EFG2"/>
</dbReference>
<dbReference type="Pfam" id="PF00679">
    <property type="entry name" value="EFG_C"/>
    <property type="match status" value="1"/>
</dbReference>
<dbReference type="CDD" id="cd16262">
    <property type="entry name" value="EFG_III"/>
    <property type="match status" value="1"/>
</dbReference>
<evidence type="ECO:0000256" key="5">
    <source>
        <dbReference type="HAMAP-Rule" id="MF_03059"/>
    </source>
</evidence>
<dbReference type="InterPro" id="IPR035649">
    <property type="entry name" value="EFG_V"/>
</dbReference>
<keyword evidence="8" id="KW-1185">Reference proteome</keyword>
<dbReference type="SMART" id="SM00838">
    <property type="entry name" value="EFG_C"/>
    <property type="match status" value="1"/>
</dbReference>
<dbReference type="Pfam" id="PF00009">
    <property type="entry name" value="GTP_EFTU"/>
    <property type="match status" value="1"/>
</dbReference>
<dbReference type="PROSITE" id="PS51722">
    <property type="entry name" value="G_TR_2"/>
    <property type="match status" value="1"/>
</dbReference>
<dbReference type="Gene3D" id="2.40.30.10">
    <property type="entry name" value="Translation factors"/>
    <property type="match status" value="1"/>
</dbReference>
<dbReference type="STRING" id="984487.A0A1E4SDC7"/>
<keyword evidence="1 5" id="KW-0547">Nucleotide-binding</keyword>
<keyword evidence="4 5" id="KW-0342">GTP-binding</keyword>
<dbReference type="InterPro" id="IPR041095">
    <property type="entry name" value="EFG_II"/>
</dbReference>
<dbReference type="InterPro" id="IPR035647">
    <property type="entry name" value="EFG_III/V"/>
</dbReference>
<evidence type="ECO:0000256" key="4">
    <source>
        <dbReference type="ARBA" id="ARBA00023134"/>
    </source>
</evidence>
<sequence length="830" mass="92395">MFAKRIFQGTRSFHTVPPLLSKLNDVGISKTRNIGIIAHIDAGKTTTTERMLFYSGKTNRIGNVDEGDTVTDYLASERQRGITIQLAAITIPWNSHKINIIDTPGHADFTFEVTRSLRVLDGAVTILDGVAGVEAQTEKVWKQAQSLNIPKIAYVNKMDRPGAGFSRTVKEIIQKLQTRVVLCTIPHFEMSTDNDPVFKGVVDIIHKKLLKWDTEDPTGKDISVIDIETLPEIEEMVRSSRESMIETLGEVDESIIDSFLEHDEDYMRIPIPILNEAIRKATISNYLTPMYCGSSFKNIGVQPLMDAVVNYLPSPLQITKPEIHSTSSKLLKVKHQKAKKSITQVMDVPATMDVTRGLIINDKPNLTVALAFKVMTHATKGVMTFFRVYSGKLNSNTTVTNTRTGKKLLVKKLLLMHGDEPEEVKYIGAGNIGVITGHEDDIITGDTLVSHGPVSKSFTELESNLKLLPIEIPPPLFNSGIEPLTAGDEKYMNECIKGLIREDPSLKVSVDEDLGQTILSGMGELHLDIIKERLVNDMKAKVRLRDVVVSYKESPTKASKPLKTEEGNISIELTMDSFEGMASESLYAEEDGAIVFEQENNIVILEPAATPKHMTDSIKERRWKCEQSLQDLQETLIQGLLTGLQIGGPTFGLSLHSTVVRITSWDYPVEEPGQNSSALLGVGRRGVLEYIEENKSSFGILEPYMETKVYVSSDTLGEVSHDLTHRCQAIITSIEDETTQNLDALAWANDESERVFLPPDYTLKSRNSSLDLRNKKIIVAETPLREMIGYLSRLRSITQGRGTFDMTYIGMRRAISSRLDAISTEMNIVN</sequence>
<dbReference type="FunFam" id="3.40.50.300:FF:001636">
    <property type="entry name" value="Ribosome-releasing factor 2, mitochondrial"/>
    <property type="match status" value="1"/>
</dbReference>
<accession>A0A1E4SDC7</accession>
<evidence type="ECO:0000256" key="3">
    <source>
        <dbReference type="ARBA" id="ARBA00023128"/>
    </source>
</evidence>
<evidence type="ECO:0000313" key="7">
    <source>
        <dbReference type="EMBL" id="ODV77483.1"/>
    </source>
</evidence>
<dbReference type="InterPro" id="IPR005225">
    <property type="entry name" value="Small_GTP-bd"/>
</dbReference>
<comment type="similarity">
    <text evidence="5">Belongs to the TRAFAC class translation factor GTPase superfamily. Classic translation factor GTPase family. EF-G/EF-2 subfamily.</text>
</comment>
<dbReference type="GO" id="GO:0005525">
    <property type="term" value="F:GTP binding"/>
    <property type="evidence" value="ECO:0007669"/>
    <property type="project" value="UniProtKB-UniRule"/>
</dbReference>
<feature type="binding site" evidence="5">
    <location>
        <begin position="38"/>
        <end position="45"/>
    </location>
    <ligand>
        <name>GTP</name>
        <dbReference type="ChEBI" id="CHEBI:37565"/>
    </ligand>
</feature>
<dbReference type="InterPro" id="IPR000640">
    <property type="entry name" value="EFG_V-like"/>
</dbReference>
<dbReference type="NCBIfam" id="TIGR00231">
    <property type="entry name" value="small_GTP"/>
    <property type="match status" value="1"/>
</dbReference>
<dbReference type="InterPro" id="IPR004161">
    <property type="entry name" value="EFTu-like_2"/>
</dbReference>
<feature type="domain" description="Tr-type G" evidence="6">
    <location>
        <begin position="29"/>
        <end position="316"/>
    </location>
</feature>
<proteinExistence type="inferred from homology"/>
<name>A0A1E4SDC7_9ASCO</name>
<evidence type="ECO:0000256" key="2">
    <source>
        <dbReference type="ARBA" id="ARBA00022917"/>
    </source>
</evidence>
<keyword evidence="2 5" id="KW-0648">Protein biosynthesis</keyword>
<reference evidence="8" key="1">
    <citation type="submission" date="2016-05" db="EMBL/GenBank/DDBJ databases">
        <title>Comparative genomics of biotechnologically important yeasts.</title>
        <authorList>
            <consortium name="DOE Joint Genome Institute"/>
            <person name="Riley R."/>
            <person name="Haridas S."/>
            <person name="Wolfe K.H."/>
            <person name="Lopes M.R."/>
            <person name="Hittinger C.T."/>
            <person name="Goker M."/>
            <person name="Salamov A."/>
            <person name="Wisecaver J."/>
            <person name="Long T.M."/>
            <person name="Aerts A.L."/>
            <person name="Barry K."/>
            <person name="Choi C."/>
            <person name="Clum A."/>
            <person name="Coughlan A.Y."/>
            <person name="Deshpande S."/>
            <person name="Douglass A.P."/>
            <person name="Hanson S.J."/>
            <person name="Klenk H.-P."/>
            <person name="Labutti K."/>
            <person name="Lapidus A."/>
            <person name="Lindquist E."/>
            <person name="Lipzen A."/>
            <person name="Meier-Kolthoff J.P."/>
            <person name="Ohm R.A."/>
            <person name="Otillar R.P."/>
            <person name="Pangilinan J."/>
            <person name="Peng Y."/>
            <person name="Rokas A."/>
            <person name="Rosa C.A."/>
            <person name="Scheuner C."/>
            <person name="Sibirny A.A."/>
            <person name="Slot J.C."/>
            <person name="Stielow J.B."/>
            <person name="Sun H."/>
            <person name="Kurtzman C.P."/>
            <person name="Blackwell M."/>
            <person name="Grigoriev I.V."/>
            <person name="Jeffries T.W."/>
        </authorList>
    </citation>
    <scope>NUCLEOTIDE SEQUENCE [LARGE SCALE GENOMIC DNA]</scope>
    <source>
        <strain evidence="8">NRRL Y-17324</strain>
    </source>
</reference>
<dbReference type="GO" id="GO:0005739">
    <property type="term" value="C:mitochondrion"/>
    <property type="evidence" value="ECO:0007669"/>
    <property type="project" value="UniProtKB-SubCell"/>
</dbReference>
<dbReference type="EMBL" id="KV453915">
    <property type="protein sequence ID" value="ODV77483.1"/>
    <property type="molecule type" value="Genomic_DNA"/>
</dbReference>
<dbReference type="SUPFAM" id="SSF50447">
    <property type="entry name" value="Translation proteins"/>
    <property type="match status" value="1"/>
</dbReference>
<dbReference type="InterPro" id="IPR031157">
    <property type="entry name" value="G_TR_CS"/>
</dbReference>
<dbReference type="Gene3D" id="3.30.70.240">
    <property type="match status" value="1"/>
</dbReference>
<dbReference type="Pfam" id="PF14492">
    <property type="entry name" value="EFG_III"/>
    <property type="match status" value="1"/>
</dbReference>
<dbReference type="InterPro" id="IPR000795">
    <property type="entry name" value="T_Tr_GTP-bd_dom"/>
</dbReference>
<gene>
    <name evidence="5" type="primary">MEF2</name>
    <name evidence="7" type="ORF">CANTADRAFT_27284</name>
</gene>
<dbReference type="InterPro" id="IPR009000">
    <property type="entry name" value="Transl_B-barrel_sf"/>
</dbReference>
<feature type="binding site" evidence="5">
    <location>
        <begin position="156"/>
        <end position="159"/>
    </location>
    <ligand>
        <name>GTP</name>
        <dbReference type="ChEBI" id="CHEBI:37565"/>
    </ligand>
</feature>
<keyword evidence="3 5" id="KW-0496">Mitochondrion</keyword>
<dbReference type="Gene3D" id="3.40.50.300">
    <property type="entry name" value="P-loop containing nucleotide triphosphate hydrolases"/>
    <property type="match status" value="1"/>
</dbReference>
<dbReference type="HAMAP" id="MF_03059">
    <property type="entry name" value="mEF_G_2"/>
    <property type="match status" value="1"/>
</dbReference>
<comment type="function">
    <text evidence="5">Mitochondrial GTPase that mediates the disassembly of ribosomes from messenger RNA at the termination of mitochondrial protein biosynthesis. Not involved in the GTP-dependent ribosomal translocation step during translation elongation.</text>
</comment>
<organism evidence="7 8">
    <name type="scientific">Suhomyces tanzawaensis NRRL Y-17324</name>
    <dbReference type="NCBI Taxonomy" id="984487"/>
    <lineage>
        <taxon>Eukaryota</taxon>
        <taxon>Fungi</taxon>
        <taxon>Dikarya</taxon>
        <taxon>Ascomycota</taxon>
        <taxon>Saccharomycotina</taxon>
        <taxon>Pichiomycetes</taxon>
        <taxon>Debaryomycetaceae</taxon>
        <taxon>Suhomyces</taxon>
    </lineage>
</organism>
<dbReference type="GO" id="GO:0051881">
    <property type="term" value="P:regulation of mitochondrial membrane potential"/>
    <property type="evidence" value="ECO:0007669"/>
    <property type="project" value="EnsemblFungi"/>
</dbReference>
<dbReference type="GO" id="GO:0032543">
    <property type="term" value="P:mitochondrial translation"/>
    <property type="evidence" value="ECO:0007669"/>
    <property type="project" value="UniProtKB-UniRule"/>
</dbReference>
<dbReference type="GO" id="GO:0032790">
    <property type="term" value="P:ribosome disassembly"/>
    <property type="evidence" value="ECO:0007669"/>
    <property type="project" value="UniProtKB-UniRule"/>
</dbReference>
<dbReference type="RefSeq" id="XP_020062605.1">
    <property type="nucleotide sequence ID" value="XM_020208060.1"/>
</dbReference>
<evidence type="ECO:0000313" key="8">
    <source>
        <dbReference type="Proteomes" id="UP000094285"/>
    </source>
</evidence>
<dbReference type="PANTHER" id="PTHR43261:SF1">
    <property type="entry name" value="RIBOSOME-RELEASING FACTOR 2, MITOCHONDRIAL"/>
    <property type="match status" value="1"/>
</dbReference>
<comment type="subcellular location">
    <subcellularLocation>
        <location evidence="5">Mitochondrion</location>
    </subcellularLocation>
</comment>
<dbReference type="SUPFAM" id="SSF52540">
    <property type="entry name" value="P-loop containing nucleoside triphosphate hydrolases"/>
    <property type="match status" value="1"/>
</dbReference>
<dbReference type="CDD" id="cd03713">
    <property type="entry name" value="EFG_mtEFG_C"/>
    <property type="match status" value="1"/>
</dbReference>
<dbReference type="AlphaFoldDB" id="A0A1E4SDC7"/>
<dbReference type="Proteomes" id="UP000094285">
    <property type="component" value="Unassembled WGS sequence"/>
</dbReference>
<dbReference type="Gene3D" id="3.30.70.870">
    <property type="entry name" value="Elongation Factor G (Translational Gtpase), domain 3"/>
    <property type="match status" value="1"/>
</dbReference>
<evidence type="ECO:0000256" key="1">
    <source>
        <dbReference type="ARBA" id="ARBA00022741"/>
    </source>
</evidence>
<dbReference type="InterPro" id="IPR027417">
    <property type="entry name" value="P-loop_NTPase"/>
</dbReference>
<dbReference type="Pfam" id="PF03144">
    <property type="entry name" value="GTP_EFTU_D2"/>
    <property type="match status" value="1"/>
</dbReference>
<keyword evidence="7" id="KW-0378">Hydrolase</keyword>
<dbReference type="PROSITE" id="PS00301">
    <property type="entry name" value="G_TR_1"/>
    <property type="match status" value="1"/>
</dbReference>
<protein>
    <recommendedName>
        <fullName evidence="5">Ribosome-releasing factor 2, mitochondrial</fullName>
        <shortName evidence="5">RRF2mt</shortName>
    </recommendedName>
    <alternativeName>
        <fullName evidence="5">Elongation factor G 2, mitochondrial</fullName>
        <shortName evidence="5">EF-G2mt</shortName>
        <shortName evidence="5">mEF-G 2</shortName>
    </alternativeName>
</protein>
<dbReference type="InterPro" id="IPR009022">
    <property type="entry name" value="EFG_III"/>
</dbReference>
<feature type="binding site" evidence="5">
    <location>
        <begin position="102"/>
        <end position="106"/>
    </location>
    <ligand>
        <name>GTP</name>
        <dbReference type="ChEBI" id="CHEBI:37565"/>
    </ligand>
</feature>
<dbReference type="PRINTS" id="PR00315">
    <property type="entry name" value="ELONGATNFCT"/>
</dbReference>
<evidence type="ECO:0000259" key="6">
    <source>
        <dbReference type="PROSITE" id="PS51722"/>
    </source>
</evidence>
<dbReference type="GeneID" id="30982197"/>
<dbReference type="SUPFAM" id="SSF54980">
    <property type="entry name" value="EF-G C-terminal domain-like"/>
    <property type="match status" value="2"/>
</dbReference>
<dbReference type="PANTHER" id="PTHR43261">
    <property type="entry name" value="TRANSLATION ELONGATION FACTOR G-RELATED"/>
    <property type="match status" value="1"/>
</dbReference>
<dbReference type="OrthoDB" id="198619at2759"/>
<dbReference type="GO" id="GO:0003924">
    <property type="term" value="F:GTPase activity"/>
    <property type="evidence" value="ECO:0007669"/>
    <property type="project" value="UniProtKB-UniRule"/>
</dbReference>
<dbReference type="CDD" id="cd01886">
    <property type="entry name" value="EF-G"/>
    <property type="match status" value="1"/>
</dbReference>